<dbReference type="EMBL" id="SMFZ01000002">
    <property type="protein sequence ID" value="TCK21772.1"/>
    <property type="molecule type" value="Genomic_DNA"/>
</dbReference>
<evidence type="ECO:0000313" key="1">
    <source>
        <dbReference type="EMBL" id="TCK21772.1"/>
    </source>
</evidence>
<accession>A0A4R1HW64</accession>
<name>A0A4R1HW64_PSEEN</name>
<evidence type="ECO:0000313" key="2">
    <source>
        <dbReference type="Proteomes" id="UP000295560"/>
    </source>
</evidence>
<keyword evidence="2" id="KW-1185">Reference proteome</keyword>
<organism evidence="1 2">
    <name type="scientific">Pseudonocardia endophytica</name>
    <dbReference type="NCBI Taxonomy" id="401976"/>
    <lineage>
        <taxon>Bacteria</taxon>
        <taxon>Bacillati</taxon>
        <taxon>Actinomycetota</taxon>
        <taxon>Actinomycetes</taxon>
        <taxon>Pseudonocardiales</taxon>
        <taxon>Pseudonocardiaceae</taxon>
        <taxon>Pseudonocardia</taxon>
    </lineage>
</organism>
<protein>
    <submittedName>
        <fullName evidence="1">Uncharacterized protein</fullName>
    </submittedName>
</protein>
<gene>
    <name evidence="1" type="ORF">EV378_5763</name>
</gene>
<comment type="caution">
    <text evidence="1">The sequence shown here is derived from an EMBL/GenBank/DDBJ whole genome shotgun (WGS) entry which is preliminary data.</text>
</comment>
<sequence>MSSSSESRVPDVGASDYLRSILAPVHQDEAASVMLTLAVPAGVLNGRAVHPAVWLRRMAAEIRSRPGPPEGKDPVARIFETHAARRDDGDLPTGALMSSIHHAYLADATLTPSGVDPTSKRGTLWQVALADVSAWTIGEPA</sequence>
<dbReference type="AlphaFoldDB" id="A0A4R1HW64"/>
<dbReference type="RefSeq" id="WP_132430477.1">
    <property type="nucleotide sequence ID" value="NZ_SMFZ01000002.1"/>
</dbReference>
<dbReference type="OrthoDB" id="3573264at2"/>
<reference evidence="1 2" key="1">
    <citation type="submission" date="2019-03" db="EMBL/GenBank/DDBJ databases">
        <title>Sequencing the genomes of 1000 actinobacteria strains.</title>
        <authorList>
            <person name="Klenk H.-P."/>
        </authorList>
    </citation>
    <scope>NUCLEOTIDE SEQUENCE [LARGE SCALE GENOMIC DNA]</scope>
    <source>
        <strain evidence="1 2">DSM 44969</strain>
    </source>
</reference>
<proteinExistence type="predicted"/>
<dbReference type="Proteomes" id="UP000295560">
    <property type="component" value="Unassembled WGS sequence"/>
</dbReference>